<dbReference type="GO" id="GO:0003677">
    <property type="term" value="F:DNA binding"/>
    <property type="evidence" value="ECO:0007669"/>
    <property type="project" value="UniProtKB-KW"/>
</dbReference>
<dbReference type="Proteomes" id="UP000265566">
    <property type="component" value="Chromosome 3"/>
</dbReference>
<evidence type="ECO:0000256" key="5">
    <source>
        <dbReference type="ARBA" id="ARBA00023242"/>
    </source>
</evidence>
<accession>A0A396IU57</accession>
<evidence type="ECO:0000256" key="1">
    <source>
        <dbReference type="ARBA" id="ARBA00004123"/>
    </source>
</evidence>
<dbReference type="AlphaFoldDB" id="A0A396IU57"/>
<protein>
    <submittedName>
        <fullName evidence="6">Putative TATA-box binding protein</fullName>
    </submittedName>
</protein>
<evidence type="ECO:0000313" key="6">
    <source>
        <dbReference type="EMBL" id="RHN68168.1"/>
    </source>
</evidence>
<dbReference type="CDD" id="cd04516">
    <property type="entry name" value="TBP_eukaryotes"/>
    <property type="match status" value="1"/>
</dbReference>
<evidence type="ECO:0000313" key="7">
    <source>
        <dbReference type="Proteomes" id="UP000265566"/>
    </source>
</evidence>
<keyword evidence="3" id="KW-0238">DNA-binding</keyword>
<evidence type="ECO:0000256" key="3">
    <source>
        <dbReference type="ARBA" id="ARBA00023125"/>
    </source>
</evidence>
<dbReference type="EMBL" id="PSQE01000003">
    <property type="protein sequence ID" value="RHN68168.1"/>
    <property type="molecule type" value="Genomic_DNA"/>
</dbReference>
<dbReference type="SUPFAM" id="SSF55945">
    <property type="entry name" value="TATA-box binding protein-like"/>
    <property type="match status" value="2"/>
</dbReference>
<dbReference type="Pfam" id="PF00352">
    <property type="entry name" value="TBP"/>
    <property type="match status" value="2"/>
</dbReference>
<evidence type="ECO:0000256" key="4">
    <source>
        <dbReference type="ARBA" id="ARBA00023163"/>
    </source>
</evidence>
<keyword evidence="5" id="KW-0539">Nucleus</keyword>
<keyword evidence="4" id="KW-0804">Transcription</keyword>
<comment type="similarity">
    <text evidence="2">Belongs to the TBP family.</text>
</comment>
<dbReference type="Gene3D" id="3.30.310.10">
    <property type="entry name" value="TATA-Binding Protein"/>
    <property type="match status" value="2"/>
</dbReference>
<evidence type="ECO:0000256" key="2">
    <source>
        <dbReference type="ARBA" id="ARBA00005560"/>
    </source>
</evidence>
<dbReference type="PRINTS" id="PR00686">
    <property type="entry name" value="TIFACTORIID"/>
</dbReference>
<comment type="caution">
    <text evidence="6">The sequence shown here is derived from an EMBL/GenBank/DDBJ whole genome shotgun (WGS) entry which is preliminary data.</text>
</comment>
<proteinExistence type="inferred from homology"/>
<dbReference type="Gramene" id="rna16481">
    <property type="protein sequence ID" value="RHN68168.1"/>
    <property type="gene ID" value="gene16481"/>
</dbReference>
<dbReference type="PANTHER" id="PTHR10126">
    <property type="entry name" value="TATA-BOX BINDING PROTEIN"/>
    <property type="match status" value="1"/>
</dbReference>
<comment type="subcellular location">
    <subcellularLocation>
        <location evidence="1">Nucleus</location>
    </subcellularLocation>
</comment>
<dbReference type="GO" id="GO:0006352">
    <property type="term" value="P:DNA-templated transcription initiation"/>
    <property type="evidence" value="ECO:0007669"/>
    <property type="project" value="InterPro"/>
</dbReference>
<name>A0A396IU57_MEDTR</name>
<organism evidence="6 7">
    <name type="scientific">Medicago truncatula</name>
    <name type="common">Barrel medic</name>
    <name type="synonym">Medicago tribuloides</name>
    <dbReference type="NCBI Taxonomy" id="3880"/>
    <lineage>
        <taxon>Eukaryota</taxon>
        <taxon>Viridiplantae</taxon>
        <taxon>Streptophyta</taxon>
        <taxon>Embryophyta</taxon>
        <taxon>Tracheophyta</taxon>
        <taxon>Spermatophyta</taxon>
        <taxon>Magnoliopsida</taxon>
        <taxon>eudicotyledons</taxon>
        <taxon>Gunneridae</taxon>
        <taxon>Pentapetalae</taxon>
        <taxon>rosids</taxon>
        <taxon>fabids</taxon>
        <taxon>Fabales</taxon>
        <taxon>Fabaceae</taxon>
        <taxon>Papilionoideae</taxon>
        <taxon>50 kb inversion clade</taxon>
        <taxon>NPAAA clade</taxon>
        <taxon>Hologalegina</taxon>
        <taxon>IRL clade</taxon>
        <taxon>Trifolieae</taxon>
        <taxon>Medicago</taxon>
    </lineage>
</organism>
<reference evidence="7" key="1">
    <citation type="journal article" date="2018" name="Nat. Plants">
        <title>Whole-genome landscape of Medicago truncatula symbiotic genes.</title>
        <authorList>
            <person name="Pecrix Y."/>
            <person name="Staton S.E."/>
            <person name="Sallet E."/>
            <person name="Lelandais-Briere C."/>
            <person name="Moreau S."/>
            <person name="Carrere S."/>
            <person name="Blein T."/>
            <person name="Jardinaud M.F."/>
            <person name="Latrasse D."/>
            <person name="Zouine M."/>
            <person name="Zahm M."/>
            <person name="Kreplak J."/>
            <person name="Mayjonade B."/>
            <person name="Satge C."/>
            <person name="Perez M."/>
            <person name="Cauet S."/>
            <person name="Marande W."/>
            <person name="Chantry-Darmon C."/>
            <person name="Lopez-Roques C."/>
            <person name="Bouchez O."/>
            <person name="Berard A."/>
            <person name="Debelle F."/>
            <person name="Munos S."/>
            <person name="Bendahmane A."/>
            <person name="Berges H."/>
            <person name="Niebel A."/>
            <person name="Buitink J."/>
            <person name="Frugier F."/>
            <person name="Benhamed M."/>
            <person name="Crespi M."/>
            <person name="Gouzy J."/>
            <person name="Gamas P."/>
        </authorList>
    </citation>
    <scope>NUCLEOTIDE SEQUENCE [LARGE SCALE GENOMIC DNA]</scope>
    <source>
        <strain evidence="7">cv. Jemalong A17</strain>
    </source>
</reference>
<dbReference type="GO" id="GO:0005634">
    <property type="term" value="C:nucleus"/>
    <property type="evidence" value="ECO:0007669"/>
    <property type="project" value="UniProtKB-SubCell"/>
</dbReference>
<dbReference type="InterPro" id="IPR000814">
    <property type="entry name" value="TBP"/>
</dbReference>
<dbReference type="InterPro" id="IPR033710">
    <property type="entry name" value="TBP_eukaryotic"/>
</dbReference>
<sequence>MLFHTDCHSPLFTQMDEQGFEEKQSVKLQNHPSGIAPTIINIVSTVNLDCKLDLQSIKLQAPTAEYNPQRHPAVVMRIRAPESKAQINSFGMMVCTGAKNESQSKLAASKYAAIIRKMGFPTKFKDFKIQEIVGSCDVKFPIHLERLANSHAACSSYNPVLFPWLIYEMKQPKIVLYIFNSGKIHLKGTKSRDEIFTAFEKIYPVLTEFRKNQQWYGYHCQEQGFLVEKAVYRVGLI</sequence>
<gene>
    <name evidence="6" type="ORF">MtrunA17_Chr3g0110921</name>
</gene>
<dbReference type="InterPro" id="IPR012295">
    <property type="entry name" value="TBP_dom_sf"/>
</dbReference>